<dbReference type="InterPro" id="IPR046338">
    <property type="entry name" value="GAIN_dom_sf"/>
</dbReference>
<evidence type="ECO:0000256" key="1">
    <source>
        <dbReference type="ARBA" id="ARBA00004141"/>
    </source>
</evidence>
<comment type="subcellular location">
    <subcellularLocation>
        <location evidence="1">Membrane</location>
        <topology evidence="1">Multi-pass membrane protein</topology>
    </subcellularLocation>
</comment>
<evidence type="ECO:0000256" key="4">
    <source>
        <dbReference type="ARBA" id="ARBA00022729"/>
    </source>
</evidence>
<feature type="transmembrane region" description="Helical" evidence="10">
    <location>
        <begin position="89"/>
        <end position="109"/>
    </location>
</feature>
<accession>A0ABN8N2K4</accession>
<keyword evidence="14" id="KW-1185">Reference proteome</keyword>
<dbReference type="PROSITE" id="PS50095">
    <property type="entry name" value="PLAT"/>
    <property type="match status" value="1"/>
</dbReference>
<feature type="transmembrane region" description="Helical" evidence="10">
    <location>
        <begin position="953"/>
        <end position="978"/>
    </location>
</feature>
<dbReference type="SMART" id="SM00303">
    <property type="entry name" value="GPS"/>
    <property type="match status" value="1"/>
</dbReference>
<name>A0ABN8N2K4_9CNID</name>
<dbReference type="Pfam" id="PF20519">
    <property type="entry name" value="Polycystin_dom"/>
    <property type="match status" value="1"/>
</dbReference>
<feature type="transmembrane region" description="Helical" evidence="10">
    <location>
        <begin position="380"/>
        <end position="406"/>
    </location>
</feature>
<keyword evidence="3 10" id="KW-0812">Transmembrane</keyword>
<feature type="transmembrane region" description="Helical" evidence="10">
    <location>
        <begin position="339"/>
        <end position="360"/>
    </location>
</feature>
<dbReference type="SMART" id="SM00308">
    <property type="entry name" value="LH2"/>
    <property type="match status" value="1"/>
</dbReference>
<keyword evidence="6 10" id="KW-0472">Membrane</keyword>
<keyword evidence="4" id="KW-0732">Signal</keyword>
<evidence type="ECO:0000256" key="5">
    <source>
        <dbReference type="ARBA" id="ARBA00022989"/>
    </source>
</evidence>
<dbReference type="Gene3D" id="1.10.287.70">
    <property type="match status" value="1"/>
</dbReference>
<evidence type="ECO:0000256" key="9">
    <source>
        <dbReference type="PROSITE-ProRule" id="PRU00152"/>
    </source>
</evidence>
<reference evidence="13 14" key="1">
    <citation type="submission" date="2022-05" db="EMBL/GenBank/DDBJ databases">
        <authorList>
            <consortium name="Genoscope - CEA"/>
            <person name="William W."/>
        </authorList>
    </citation>
    <scope>NUCLEOTIDE SEQUENCE [LARGE SCALE GENOMIC DNA]</scope>
</reference>
<dbReference type="InterPro" id="IPR046791">
    <property type="entry name" value="Polycystin_dom"/>
</dbReference>
<dbReference type="InterPro" id="IPR003915">
    <property type="entry name" value="PKD_2"/>
</dbReference>
<dbReference type="Pfam" id="PF01477">
    <property type="entry name" value="PLAT"/>
    <property type="match status" value="1"/>
</dbReference>
<comment type="similarity">
    <text evidence="2">Belongs to the polycystin family.</text>
</comment>
<dbReference type="InterPro" id="IPR001024">
    <property type="entry name" value="PLAT/LH2_dom"/>
</dbReference>
<feature type="transmembrane region" description="Helical" evidence="10">
    <location>
        <begin position="804"/>
        <end position="822"/>
    </location>
</feature>
<evidence type="ECO:0000256" key="3">
    <source>
        <dbReference type="ARBA" id="ARBA00022692"/>
    </source>
</evidence>
<evidence type="ECO:0000313" key="13">
    <source>
        <dbReference type="EMBL" id="CAH3040424.1"/>
    </source>
</evidence>
<organism evidence="13 14">
    <name type="scientific">Porites lobata</name>
    <dbReference type="NCBI Taxonomy" id="104759"/>
    <lineage>
        <taxon>Eukaryota</taxon>
        <taxon>Metazoa</taxon>
        <taxon>Cnidaria</taxon>
        <taxon>Anthozoa</taxon>
        <taxon>Hexacorallia</taxon>
        <taxon>Scleractinia</taxon>
        <taxon>Fungiina</taxon>
        <taxon>Poritidae</taxon>
        <taxon>Porites</taxon>
    </lineage>
</organism>
<dbReference type="Gene3D" id="2.60.220.50">
    <property type="match status" value="1"/>
</dbReference>
<feature type="transmembrane region" description="Helical" evidence="10">
    <location>
        <begin position="299"/>
        <end position="319"/>
    </location>
</feature>
<keyword evidence="8" id="KW-0325">Glycoprotein</keyword>
<protein>
    <recommendedName>
        <fullName evidence="15">Polycystic kidney disease protein 1-like 2</fullName>
    </recommendedName>
</protein>
<dbReference type="InterPro" id="IPR000203">
    <property type="entry name" value="GPS"/>
</dbReference>
<gene>
    <name evidence="13" type="ORF">PLOB_00045676</name>
</gene>
<evidence type="ECO:0008006" key="15">
    <source>
        <dbReference type="Google" id="ProtNLM"/>
    </source>
</evidence>
<dbReference type="InterPro" id="IPR036392">
    <property type="entry name" value="PLAT/LH2_dom_sf"/>
</dbReference>
<dbReference type="PRINTS" id="PR01433">
    <property type="entry name" value="POLYCYSTIN2"/>
</dbReference>
<dbReference type="SUPFAM" id="SSF49723">
    <property type="entry name" value="Lipase/lipooxygenase domain (PLAT/LH2 domain)"/>
    <property type="match status" value="1"/>
</dbReference>
<dbReference type="Proteomes" id="UP001159405">
    <property type="component" value="Unassembled WGS sequence"/>
</dbReference>
<dbReference type="PROSITE" id="PS50221">
    <property type="entry name" value="GAIN_B"/>
    <property type="match status" value="1"/>
</dbReference>
<feature type="transmembrane region" description="Helical" evidence="10">
    <location>
        <begin position="426"/>
        <end position="445"/>
    </location>
</feature>
<evidence type="ECO:0000313" key="14">
    <source>
        <dbReference type="Proteomes" id="UP001159405"/>
    </source>
</evidence>
<proteinExistence type="inferred from homology"/>
<evidence type="ECO:0000256" key="10">
    <source>
        <dbReference type="SAM" id="Phobius"/>
    </source>
</evidence>
<evidence type="ECO:0000256" key="8">
    <source>
        <dbReference type="ARBA" id="ARBA00023180"/>
    </source>
</evidence>
<dbReference type="Pfam" id="PF01825">
    <property type="entry name" value="GPS"/>
    <property type="match status" value="1"/>
</dbReference>
<dbReference type="EMBL" id="CALNXK010000008">
    <property type="protein sequence ID" value="CAH3040424.1"/>
    <property type="molecule type" value="Genomic_DNA"/>
</dbReference>
<keyword evidence="7" id="KW-1015">Disulfide bond</keyword>
<dbReference type="PANTHER" id="PTHR10877">
    <property type="entry name" value="POLYCYSTIN FAMILY MEMBER"/>
    <property type="match status" value="1"/>
</dbReference>
<evidence type="ECO:0000256" key="2">
    <source>
        <dbReference type="ARBA" id="ARBA00007200"/>
    </source>
</evidence>
<dbReference type="InterPro" id="IPR051223">
    <property type="entry name" value="Polycystin"/>
</dbReference>
<comment type="caution">
    <text evidence="9">Lacks conserved residue(s) required for the propagation of feature annotation.</text>
</comment>
<feature type="transmembrane region" description="Helical" evidence="10">
    <location>
        <begin position="497"/>
        <end position="517"/>
    </location>
</feature>
<evidence type="ECO:0000256" key="7">
    <source>
        <dbReference type="ARBA" id="ARBA00023157"/>
    </source>
</evidence>
<dbReference type="InterPro" id="IPR057244">
    <property type="entry name" value="GAIN_B"/>
</dbReference>
<dbReference type="Pfam" id="PF08016">
    <property type="entry name" value="PKD_channel"/>
    <property type="match status" value="1"/>
</dbReference>
<evidence type="ECO:0000259" key="12">
    <source>
        <dbReference type="PROSITE" id="PS50221"/>
    </source>
</evidence>
<dbReference type="PANTHER" id="PTHR10877:SF150">
    <property type="entry name" value="REJ DOMAIN-CONTAINING PROTEIN"/>
    <property type="match status" value="1"/>
</dbReference>
<sequence>MTITPHYDAHASVNYTFTVTIGTCLYWSEKEDKWSSRGCRVGPGSEIGKVHRLCDHLTSFSGEFFVSPNPIDFRKIWTEFGRLGETKNYVVFATVCIMFGIYLIGLLFARRFDNKDTFKVITEFSLSDKESDGYLYSVSIQIGAWRKSGTTANVGLVFYGVEDVSKPIIFAQNDLQRILFARGSVNTFTVSFEKSLGSLFKIKVWHDNSGHSPSWFLLEIVVQDIQTKEKWHFIANRWLAVEKGDGGIDMELRSASNDELLDFKNVLHSRAQKALGDSHLWVSIFTKAPHDQFTRCQRLSCCMSIIFGAMVTGAMFYRFGSKSTDVFHFGPLKMSWTEIKIGIQSGLVAIPVNFLTVTIFRNVKEASVQASSVNCLPHFFLYIGWALCVSAVMASIMFTIFYSLTWGAETSKQWLVSMTFSFCQDVFLIQPFKVLFFVLFLSMIIRRPLSTDFMYRSSSQALANCTLSTGDGEKQARILQAGELENARRSRRKQAKASGAISEIIFFLVFIILFMVVCYGNRDSVRYNLTKSIHYVFKDFSKVNSRVTFWSWMKNTFVPGVYNTSWYNGIPFDHEDGFISNRENFLVGMPRLRQVRVLPETPCEDQTCTERELRFSRCLPFYSYGKEDTTAFNRPGWVPVTNMTFLSEDILNTLCPRPWQYRNAQELNTKPIRGKMAVYSAGGYVASLGYNSKLALNVIEGLHQGNWIDDKTVAVIIECTVFESSRSLFSVLKYVYERYPTGGVLTTSQVKTITVYLPQGSSRYRSFYQVSQVLVTLLILADGIKEIVKALRGARAYFMRFWNWVEIAFLSFSSATIAVMLYKDGYGRRYVANVRPNPFGNWSADRILLWSESEEYLLACVVFIFTIKTLRIVRFNRHIDQMRMTLQVSFLPLYSFSIVFIVILLAFSSFGYWIFGSSLMEYSSLIRAVGSLLQILIGGKSSYYQLKDTSENILGPLFLFLYLLTSLAILLNVFISILNESFTTSRENIGLNGDDVDYSELCQYLWLSATSFLCRINTLMNSATDGIKDKTNTEVCIINVTNRNAPKTAGIATQLATMGSIDEIRYPSVSLERADEMISEVLVNLPMLFEDSDESNVDYSDIDQELEGSHFPSELEFESYSETSFSPTSLNFHENFYRFDHLSLDISESNV</sequence>
<dbReference type="InterPro" id="IPR013122">
    <property type="entry name" value="PKD1_2_channel"/>
</dbReference>
<feature type="domain" description="GAIN-B" evidence="12">
    <location>
        <begin position="1"/>
        <end position="72"/>
    </location>
</feature>
<evidence type="ECO:0000259" key="11">
    <source>
        <dbReference type="PROSITE" id="PS50095"/>
    </source>
</evidence>
<evidence type="ECO:0000256" key="6">
    <source>
        <dbReference type="ARBA" id="ARBA00023136"/>
    </source>
</evidence>
<keyword evidence="5 10" id="KW-1133">Transmembrane helix</keyword>
<dbReference type="Gene3D" id="2.60.60.20">
    <property type="entry name" value="PLAT/LH2 domain"/>
    <property type="match status" value="1"/>
</dbReference>
<feature type="domain" description="PLAT" evidence="11">
    <location>
        <begin position="134"/>
        <end position="253"/>
    </location>
</feature>
<feature type="transmembrane region" description="Helical" evidence="10">
    <location>
        <begin position="893"/>
        <end position="915"/>
    </location>
</feature>
<comment type="caution">
    <text evidence="13">The sequence shown here is derived from an EMBL/GenBank/DDBJ whole genome shotgun (WGS) entry which is preliminary data.</text>
</comment>